<dbReference type="GO" id="GO:0010468">
    <property type="term" value="P:regulation of gene expression"/>
    <property type="evidence" value="ECO:0007669"/>
    <property type="project" value="InterPro"/>
</dbReference>
<organism evidence="1">
    <name type="scientific">Noccaea caerulescens</name>
    <name type="common">Alpine penny-cress</name>
    <name type="synonym">Thlaspi caerulescens</name>
    <dbReference type="NCBI Taxonomy" id="107243"/>
    <lineage>
        <taxon>Eukaryota</taxon>
        <taxon>Viridiplantae</taxon>
        <taxon>Streptophyta</taxon>
        <taxon>Embryophyta</taxon>
        <taxon>Tracheophyta</taxon>
        <taxon>Spermatophyta</taxon>
        <taxon>Magnoliopsida</taxon>
        <taxon>eudicotyledons</taxon>
        <taxon>Gunneridae</taxon>
        <taxon>Pentapetalae</taxon>
        <taxon>rosids</taxon>
        <taxon>malvids</taxon>
        <taxon>Brassicales</taxon>
        <taxon>Brassicaceae</taxon>
        <taxon>Coluteocarpeae</taxon>
        <taxon>Noccaea</taxon>
    </lineage>
</organism>
<sequence>MSLTFCLQNKVCDCDEGGDWDLMGEKSIWVYVDETKEPWGGDFLKNKTWTSRIYFLPGGDDKHKRLNRMLHDIHLWTMDFSVIRPRPSSLVLVSDQVKDDFYSFRLLQNLSWRRFRVFLAAQPNEYRPENEAKWPASLLDVVYSFKEKGDVSYSRPHRTKKQKPSSLSDCKDVEDLPRVEDFSNNKISLPKLFSFRFHLFHLSYIYK</sequence>
<dbReference type="EMBL" id="GEVM01028462">
    <property type="protein sequence ID" value="JAU77476.1"/>
    <property type="molecule type" value="Transcribed_RNA"/>
</dbReference>
<dbReference type="PANTHER" id="PTHR14379">
    <property type="entry name" value="LIMKAIN B LKAP"/>
    <property type="match status" value="1"/>
</dbReference>
<gene>
    <name evidence="1" type="ORF">MP_TR24629_c0_g1_i1_g.71378</name>
</gene>
<name>A0A1J3IDX3_NOCCA</name>
<evidence type="ECO:0000313" key="1">
    <source>
        <dbReference type="EMBL" id="JAU77476.1"/>
    </source>
</evidence>
<dbReference type="PANTHER" id="PTHR14379:SF59">
    <property type="entry name" value="NYN DOMAIN-CONTAINING PROTEIN"/>
    <property type="match status" value="1"/>
</dbReference>
<proteinExistence type="predicted"/>
<dbReference type="InterPro" id="IPR024768">
    <property type="entry name" value="Marf1"/>
</dbReference>
<reference evidence="1" key="1">
    <citation type="submission" date="2016-07" db="EMBL/GenBank/DDBJ databases">
        <title>De novo transcriptome assembly of four accessions of the metal hyperaccumulator plant Noccaea caerulescens.</title>
        <authorList>
            <person name="Blande D."/>
            <person name="Halimaa P."/>
            <person name="Tervahauta A.I."/>
            <person name="Aarts M.G."/>
            <person name="Karenlampi S.O."/>
        </authorList>
    </citation>
    <scope>NUCLEOTIDE SEQUENCE</scope>
</reference>
<accession>A0A1J3IDX3</accession>
<protein>
    <submittedName>
        <fullName evidence="1">Uncharacterized protein</fullName>
    </submittedName>
</protein>
<dbReference type="AlphaFoldDB" id="A0A1J3IDX3"/>
<dbReference type="GO" id="GO:0005777">
    <property type="term" value="C:peroxisome"/>
    <property type="evidence" value="ECO:0007669"/>
    <property type="project" value="InterPro"/>
</dbReference>